<organism evidence="1 2">
    <name type="scientific">Atlantibacter subterraneus</name>
    <dbReference type="NCBI Taxonomy" id="255519"/>
    <lineage>
        <taxon>Bacteria</taxon>
        <taxon>Pseudomonadati</taxon>
        <taxon>Pseudomonadota</taxon>
        <taxon>Gammaproteobacteria</taxon>
        <taxon>Enterobacterales</taxon>
        <taxon>Enterobacteriaceae</taxon>
        <taxon>Atlantibacter</taxon>
    </lineage>
</organism>
<accession>A0A3R9LLR2</accession>
<gene>
    <name evidence="1" type="ORF">EGT71_14105</name>
</gene>
<comment type="caution">
    <text evidence="1">The sequence shown here is derived from an EMBL/GenBank/DDBJ whole genome shotgun (WGS) entry which is preliminary data.</text>
</comment>
<protein>
    <submittedName>
        <fullName evidence="1">Uncharacterized protein</fullName>
    </submittedName>
</protein>
<dbReference type="EMBL" id="RHXB01000009">
    <property type="protein sequence ID" value="RSE24802.1"/>
    <property type="molecule type" value="Genomic_DNA"/>
</dbReference>
<dbReference type="Proteomes" id="UP000275331">
    <property type="component" value="Unassembled WGS sequence"/>
</dbReference>
<dbReference type="AlphaFoldDB" id="A0A3R9LLR2"/>
<sequence>MITREFYHLEEASKLLGIPRKDFYYLAYKGEIKLGAIFGERSKLYTFKSKVYIKSDIEFNEWLMSASANINGDRHVSGGSYIEVIDNSILSDSEGFYFFAYIKGYWNFDDKHIFKVYDASGDEDDWPSYYSPDIAQQEECNFIKSVPVYEDGIDYLLNGTADLSGREFDKLKIKYAKENEVSSLKSLSQKERHAKPRVEILQAVISIMRSDVSYLNYTVTKLTDVLFEKAHIFWPDKKLPPLEYETIKKLISESFKFGS</sequence>
<evidence type="ECO:0000313" key="2">
    <source>
        <dbReference type="Proteomes" id="UP000275331"/>
    </source>
</evidence>
<proteinExistence type="predicted"/>
<dbReference type="RefSeq" id="WP_125295110.1">
    <property type="nucleotide sequence ID" value="NZ_RHWZ01000015.1"/>
</dbReference>
<evidence type="ECO:0000313" key="1">
    <source>
        <dbReference type="EMBL" id="RSE24802.1"/>
    </source>
</evidence>
<dbReference type="OrthoDB" id="10020847at2"/>
<reference evidence="1 2" key="1">
    <citation type="submission" date="2018-10" db="EMBL/GenBank/DDBJ databases">
        <title>Transmission dynamics of multidrug resistant bacteria on intensive care unit surfaces.</title>
        <authorList>
            <person name="D'Souza A.W."/>
            <person name="Potter R.F."/>
            <person name="Wallace M."/>
            <person name="Shupe A."/>
            <person name="Patel S."/>
            <person name="Sun S."/>
            <person name="Gul D."/>
            <person name="Kwon J.H."/>
            <person name="Andleeb S."/>
            <person name="Burnham C.-A.D."/>
            <person name="Dantas G."/>
        </authorList>
    </citation>
    <scope>NUCLEOTIDE SEQUENCE [LARGE SCALE GENOMIC DNA]</scope>
    <source>
        <strain evidence="1 2">AS_373</strain>
    </source>
</reference>
<name>A0A3R9LLR2_9ENTR</name>